<evidence type="ECO:0000313" key="1">
    <source>
        <dbReference type="EMBL" id="KAI6085844.1"/>
    </source>
</evidence>
<keyword evidence="2" id="KW-1185">Reference proteome</keyword>
<evidence type="ECO:0000313" key="2">
    <source>
        <dbReference type="Proteomes" id="UP001497680"/>
    </source>
</evidence>
<name>A0ACC0CZK7_9PEZI</name>
<gene>
    <name evidence="1" type="ORF">F4821DRAFT_260543</name>
</gene>
<sequence length="261" mass="30682">MAAIPHQALEITEALKEMTQAKIPIHNPIGMTNDERIDLMVGQTFESMMEECKEDMMDELLSQTPLQLLIIFNNMQEASEKEFREKYANPQDWEEKEEEYLPMFEAEWWGRVMPALKQYDNMANIVWYNPNLPLECQWGFIVLLYLQVAFHFPRIIDEFAFWQRESHDEIYCAIFDVWGDEHEDFEVRYPGREPCLSFLLWVEKLVLGVYTPMSTLTESSLTEEERLALEAYEQESRGIADAVAEWTDEWPGEGDKIGNSI</sequence>
<comment type="caution">
    <text evidence="1">The sequence shown here is derived from an EMBL/GenBank/DDBJ whole genome shotgun (WGS) entry which is preliminary data.</text>
</comment>
<dbReference type="Proteomes" id="UP001497680">
    <property type="component" value="Unassembled WGS sequence"/>
</dbReference>
<proteinExistence type="predicted"/>
<accession>A0ACC0CZK7</accession>
<reference evidence="1 2" key="1">
    <citation type="journal article" date="2022" name="New Phytol.">
        <title>Ecological generalism drives hyperdiversity of secondary metabolite gene clusters in xylarialean endophytes.</title>
        <authorList>
            <person name="Franco M.E.E."/>
            <person name="Wisecaver J.H."/>
            <person name="Arnold A.E."/>
            <person name="Ju Y.M."/>
            <person name="Slot J.C."/>
            <person name="Ahrendt S."/>
            <person name="Moore L.P."/>
            <person name="Eastman K.E."/>
            <person name="Scott K."/>
            <person name="Konkel Z."/>
            <person name="Mondo S.J."/>
            <person name="Kuo A."/>
            <person name="Hayes R.D."/>
            <person name="Haridas S."/>
            <person name="Andreopoulos B."/>
            <person name="Riley R."/>
            <person name="LaButti K."/>
            <person name="Pangilinan J."/>
            <person name="Lipzen A."/>
            <person name="Amirebrahimi M."/>
            <person name="Yan J."/>
            <person name="Adam C."/>
            <person name="Keymanesh K."/>
            <person name="Ng V."/>
            <person name="Louie K."/>
            <person name="Northen T."/>
            <person name="Drula E."/>
            <person name="Henrissat B."/>
            <person name="Hsieh H.M."/>
            <person name="Youens-Clark K."/>
            <person name="Lutzoni F."/>
            <person name="Miadlikowska J."/>
            <person name="Eastwood D.C."/>
            <person name="Hamelin R.C."/>
            <person name="Grigoriev I.V."/>
            <person name="U'Ren J.M."/>
        </authorList>
    </citation>
    <scope>NUCLEOTIDE SEQUENCE [LARGE SCALE GENOMIC DNA]</scope>
    <source>
        <strain evidence="1 2">ER1909</strain>
    </source>
</reference>
<organism evidence="1 2">
    <name type="scientific">Hypoxylon rubiginosum</name>
    <dbReference type="NCBI Taxonomy" id="110542"/>
    <lineage>
        <taxon>Eukaryota</taxon>
        <taxon>Fungi</taxon>
        <taxon>Dikarya</taxon>
        <taxon>Ascomycota</taxon>
        <taxon>Pezizomycotina</taxon>
        <taxon>Sordariomycetes</taxon>
        <taxon>Xylariomycetidae</taxon>
        <taxon>Xylariales</taxon>
        <taxon>Hypoxylaceae</taxon>
        <taxon>Hypoxylon</taxon>
    </lineage>
</organism>
<protein>
    <submittedName>
        <fullName evidence="1">Uncharacterized protein</fullName>
    </submittedName>
</protein>
<dbReference type="EMBL" id="MU394321">
    <property type="protein sequence ID" value="KAI6085844.1"/>
    <property type="molecule type" value="Genomic_DNA"/>
</dbReference>